<evidence type="ECO:0000313" key="5">
    <source>
        <dbReference type="EMBL" id="KAI0515508.1"/>
    </source>
</evidence>
<keyword evidence="4" id="KW-0503">Monooxygenase</keyword>
<dbReference type="Pfam" id="PF00067">
    <property type="entry name" value="p450"/>
    <property type="match status" value="1"/>
</dbReference>
<keyword evidence="6" id="KW-1185">Reference proteome</keyword>
<dbReference type="InterPro" id="IPR002401">
    <property type="entry name" value="Cyt_P450_E_grp-I"/>
</dbReference>
<dbReference type="PANTHER" id="PTHR24286:SF37">
    <property type="entry name" value="CYTOCHROME P450 724B1"/>
    <property type="match status" value="1"/>
</dbReference>
<dbReference type="AlphaFoldDB" id="A0A8T3BM12"/>
<evidence type="ECO:0000313" key="6">
    <source>
        <dbReference type="Proteomes" id="UP000829196"/>
    </source>
</evidence>
<evidence type="ECO:0008006" key="7">
    <source>
        <dbReference type="Google" id="ProtNLM"/>
    </source>
</evidence>
<organism evidence="5 6">
    <name type="scientific">Dendrobium nobile</name>
    <name type="common">Orchid</name>
    <dbReference type="NCBI Taxonomy" id="94219"/>
    <lineage>
        <taxon>Eukaryota</taxon>
        <taxon>Viridiplantae</taxon>
        <taxon>Streptophyta</taxon>
        <taxon>Embryophyta</taxon>
        <taxon>Tracheophyta</taxon>
        <taxon>Spermatophyta</taxon>
        <taxon>Magnoliopsida</taxon>
        <taxon>Liliopsida</taxon>
        <taxon>Asparagales</taxon>
        <taxon>Orchidaceae</taxon>
        <taxon>Epidendroideae</taxon>
        <taxon>Malaxideae</taxon>
        <taxon>Dendrobiinae</taxon>
        <taxon>Dendrobium</taxon>
    </lineage>
</organism>
<evidence type="ECO:0000256" key="2">
    <source>
        <dbReference type="ARBA" id="ARBA00023004"/>
    </source>
</evidence>
<protein>
    <recommendedName>
        <fullName evidence="7">Cytochrome P450</fullName>
    </recommendedName>
</protein>
<dbReference type="SMR" id="A0A8T3BM12"/>
<dbReference type="Gene3D" id="1.10.630.10">
    <property type="entry name" value="Cytochrome P450"/>
    <property type="match status" value="1"/>
</dbReference>
<dbReference type="GO" id="GO:0016125">
    <property type="term" value="P:sterol metabolic process"/>
    <property type="evidence" value="ECO:0007669"/>
    <property type="project" value="TreeGrafter"/>
</dbReference>
<keyword evidence="1 3" id="KW-0479">Metal-binding</keyword>
<feature type="binding site" description="axial binding residue" evidence="3">
    <location>
        <position position="419"/>
    </location>
    <ligand>
        <name>heme</name>
        <dbReference type="ChEBI" id="CHEBI:30413"/>
    </ligand>
    <ligandPart>
        <name>Fe</name>
        <dbReference type="ChEBI" id="CHEBI:18248"/>
    </ligandPart>
</feature>
<dbReference type="SUPFAM" id="SSF48264">
    <property type="entry name" value="Cytochrome P450"/>
    <property type="match status" value="1"/>
</dbReference>
<dbReference type="Proteomes" id="UP000829196">
    <property type="component" value="Unassembled WGS sequence"/>
</dbReference>
<comment type="similarity">
    <text evidence="4">Belongs to the cytochrome P450 family.</text>
</comment>
<dbReference type="EMBL" id="JAGYWB010000007">
    <property type="protein sequence ID" value="KAI0515508.1"/>
    <property type="molecule type" value="Genomic_DNA"/>
</dbReference>
<dbReference type="InterPro" id="IPR001128">
    <property type="entry name" value="Cyt_P450"/>
</dbReference>
<reference evidence="5" key="1">
    <citation type="journal article" date="2022" name="Front. Genet.">
        <title>Chromosome-Scale Assembly of the Dendrobium nobile Genome Provides Insights Into the Molecular Mechanism of the Biosynthesis of the Medicinal Active Ingredient of Dendrobium.</title>
        <authorList>
            <person name="Xu Q."/>
            <person name="Niu S.-C."/>
            <person name="Li K.-L."/>
            <person name="Zheng P.-J."/>
            <person name="Zhang X.-J."/>
            <person name="Jia Y."/>
            <person name="Liu Y."/>
            <person name="Niu Y.-X."/>
            <person name="Yu L.-H."/>
            <person name="Chen D.-F."/>
            <person name="Zhang G.-Q."/>
        </authorList>
    </citation>
    <scope>NUCLEOTIDE SEQUENCE</scope>
    <source>
        <tissue evidence="5">Leaf</tissue>
    </source>
</reference>
<comment type="caution">
    <text evidence="5">The sequence shown here is derived from an EMBL/GenBank/DDBJ whole genome shotgun (WGS) entry which is preliminary data.</text>
</comment>
<dbReference type="GO" id="GO:0016705">
    <property type="term" value="F:oxidoreductase activity, acting on paired donors, with incorporation or reduction of molecular oxygen"/>
    <property type="evidence" value="ECO:0007669"/>
    <property type="project" value="InterPro"/>
</dbReference>
<keyword evidence="4" id="KW-0560">Oxidoreductase</keyword>
<dbReference type="PROSITE" id="PS00086">
    <property type="entry name" value="CYTOCHROME_P450"/>
    <property type="match status" value="1"/>
</dbReference>
<dbReference type="InterPro" id="IPR017972">
    <property type="entry name" value="Cyt_P450_CS"/>
</dbReference>
<keyword evidence="3 4" id="KW-0349">Heme</keyword>
<dbReference type="GO" id="GO:0005506">
    <property type="term" value="F:iron ion binding"/>
    <property type="evidence" value="ECO:0007669"/>
    <property type="project" value="InterPro"/>
</dbReference>
<evidence type="ECO:0000256" key="1">
    <source>
        <dbReference type="ARBA" id="ARBA00022723"/>
    </source>
</evidence>
<sequence length="470" mass="53546">MVLFLLPYLLSFLLFPILFFYWKIANGYFISASKLPPGSLSFLPLIGHTLSFVNPHPASSMGKFLQQNIKRYGKIFQCHLFGRRTIVSCDAEFNSYVLNNEERLFIASYPKTIPGVLGEQTLLALTGEPHKHLRSIVISLMAAAKNPEKSSFFSDIEDSALSLMRSWANRETLLLCEETRKFTFSIIVKQTLSLKPEDEEAIQILDCYKTFMKGLSSLPVNFPGTAYAKAIKARHRISDILRGIMRRRAEQLNNNGVDFLDILLADENVTEANVLSLTIDLLLGGYETTAMLLAVLVKHLTANPSIMEELKEEHVRIMKNKRGERLGWDDYKKMEFTQCVINESLRVGNVVKFLHRETIKPIEYKGFKIPAGWKVLPIITGVHLDPSLHSDPSTFNPYRWKNVDSARGFMPFGGGKRMCPGYELSKLEASLFIHHLLLNYTWVPLNSSDWPISYPYLDFKDGFRIAIRPL</sequence>
<keyword evidence="2 3" id="KW-0408">Iron</keyword>
<dbReference type="GO" id="GO:0016132">
    <property type="term" value="P:brassinosteroid biosynthetic process"/>
    <property type="evidence" value="ECO:0007669"/>
    <property type="project" value="TreeGrafter"/>
</dbReference>
<dbReference type="InterPro" id="IPR036396">
    <property type="entry name" value="Cyt_P450_sf"/>
</dbReference>
<comment type="cofactor">
    <cofactor evidence="3">
        <name>heme</name>
        <dbReference type="ChEBI" id="CHEBI:30413"/>
    </cofactor>
</comment>
<dbReference type="PRINTS" id="PR00463">
    <property type="entry name" value="EP450I"/>
</dbReference>
<accession>A0A8T3BM12</accession>
<dbReference type="GO" id="GO:0010268">
    <property type="term" value="P:brassinosteroid homeostasis"/>
    <property type="evidence" value="ECO:0007669"/>
    <property type="project" value="TreeGrafter"/>
</dbReference>
<gene>
    <name evidence="5" type="ORF">KFK09_008173</name>
</gene>
<dbReference type="GO" id="GO:0004497">
    <property type="term" value="F:monooxygenase activity"/>
    <property type="evidence" value="ECO:0007669"/>
    <property type="project" value="UniProtKB-KW"/>
</dbReference>
<dbReference type="PRINTS" id="PR00385">
    <property type="entry name" value="P450"/>
</dbReference>
<dbReference type="CDD" id="cd11043">
    <property type="entry name" value="CYP90-like"/>
    <property type="match status" value="1"/>
</dbReference>
<dbReference type="PANTHER" id="PTHR24286">
    <property type="entry name" value="CYTOCHROME P450 26"/>
    <property type="match status" value="1"/>
</dbReference>
<evidence type="ECO:0000256" key="3">
    <source>
        <dbReference type="PIRSR" id="PIRSR602401-1"/>
    </source>
</evidence>
<dbReference type="OrthoDB" id="3945418at2759"/>
<proteinExistence type="inferred from homology"/>
<dbReference type="GO" id="GO:0020037">
    <property type="term" value="F:heme binding"/>
    <property type="evidence" value="ECO:0007669"/>
    <property type="project" value="InterPro"/>
</dbReference>
<evidence type="ECO:0000256" key="4">
    <source>
        <dbReference type="RuleBase" id="RU000461"/>
    </source>
</evidence>
<name>A0A8T3BM12_DENNO</name>